<dbReference type="GO" id="GO:0005737">
    <property type="term" value="C:cytoplasm"/>
    <property type="evidence" value="ECO:0007669"/>
    <property type="project" value="UniProtKB-SubCell"/>
</dbReference>
<evidence type="ECO:0000256" key="5">
    <source>
        <dbReference type="ARBA" id="ARBA00022737"/>
    </source>
</evidence>
<feature type="repeat" description="MVP" evidence="8">
    <location>
        <begin position="7"/>
        <end position="67"/>
    </location>
</feature>
<dbReference type="Pfam" id="PF17794">
    <property type="entry name" value="Vault_2"/>
    <property type="match status" value="1"/>
</dbReference>
<dbReference type="Gene3D" id="6.20.380.10">
    <property type="match status" value="1"/>
</dbReference>
<evidence type="ECO:0000313" key="15">
    <source>
        <dbReference type="EMBL" id="KAL3314891.1"/>
    </source>
</evidence>
<evidence type="ECO:0000259" key="12">
    <source>
        <dbReference type="Pfam" id="PF17794"/>
    </source>
</evidence>
<feature type="compositionally biased region" description="Acidic residues" evidence="9">
    <location>
        <begin position="819"/>
        <end position="829"/>
    </location>
</feature>
<feature type="repeat" description="MVP" evidence="8">
    <location>
        <begin position="121"/>
        <end position="173"/>
    </location>
</feature>
<dbReference type="InterPro" id="IPR040989">
    <property type="entry name" value="Vault_3"/>
</dbReference>
<evidence type="ECO:0000256" key="2">
    <source>
        <dbReference type="ARBA" id="ARBA00004496"/>
    </source>
</evidence>
<dbReference type="Gene3D" id="2.30.30.560">
    <property type="match status" value="2"/>
</dbReference>
<dbReference type="Gene3D" id="6.10.250.720">
    <property type="match status" value="1"/>
</dbReference>
<keyword evidence="5" id="KW-0677">Repeat</keyword>
<evidence type="ECO:0000256" key="1">
    <source>
        <dbReference type="ARBA" id="ARBA00004123"/>
    </source>
</evidence>
<dbReference type="PROSITE" id="PS51224">
    <property type="entry name" value="MVP"/>
    <property type="match status" value="6"/>
</dbReference>
<dbReference type="InterPro" id="IPR041134">
    <property type="entry name" value="Vault_2"/>
</dbReference>
<feature type="region of interest" description="Disordered" evidence="9">
    <location>
        <begin position="799"/>
        <end position="829"/>
    </location>
</feature>
<dbReference type="InterPro" id="IPR039059">
    <property type="entry name" value="MVP"/>
</dbReference>
<dbReference type="FunFam" id="2.30.30.550:FF:000001">
    <property type="entry name" value="major vault protein-like"/>
    <property type="match status" value="2"/>
</dbReference>
<dbReference type="EMBL" id="JBJKFK010000877">
    <property type="protein sequence ID" value="KAL3314891.1"/>
    <property type="molecule type" value="Genomic_DNA"/>
</dbReference>
<feature type="domain" description="Major vault protein repeat" evidence="12">
    <location>
        <begin position="1"/>
        <end position="58"/>
    </location>
</feature>
<evidence type="ECO:0000256" key="4">
    <source>
        <dbReference type="ARBA" id="ARBA00022490"/>
    </source>
</evidence>
<feature type="domain" description="Major vault protein repeat" evidence="10">
    <location>
        <begin position="275"/>
        <end position="310"/>
    </location>
</feature>
<dbReference type="Gene3D" id="2.30.30.620">
    <property type="match status" value="1"/>
</dbReference>
<sequence length="829" mass="92794">MITLAAQDYCVIRNPAIKEVSGEAVKDKYDQVKLKHGDLEYRFSQEPFPLYPGEMLEQNPTKMTTVLAESGLLLEAVCDFTDEDGHARISGENWVFPGPQVYKPRKEVKVMQTFMAEEIKPNTALKLRATKTGIDSQGVERTLGEEWLIKKVGAYLKGPYEEIISTVKAINLDETCALRLKAIQTHKDEYGVMRKQGTEWLVNNKMAEAHIPNVNQEVIRVEKLISMNQSQYCVILDPVDDNMIPQFSKRKLIRGPCSFFLQPGESLKEGIQDVYVLGENEALIVRARENHESRLAGERWMISGPAEYVPTVEVEVIDRRSAIPLDENEGIYVRDIRTGKVRAITGKTYILNQHEELWQKSIPKAVEEILKKQIDPLADRNLYSGSQSHPTAQRNIFNAIDGSANLDLTRVISYQVPHNAAVQIYDYKDKRARVQFGPDLVMLGPDEQFTQLSLSGGKPKRPNMIKSLCLLLGPDFCTDVVIVETADHARLSLQLSYNWRFDVHDKMTEEESAKLFSVPDFIGDACKAIASRVRGTVAAVQFDDFHKNSARIIRSSVFGLDDNQRVRDQFLFPQNNLLITSIDVQSVEPVDQRTRDSLQKSVQLAIEITTNSQEAAARHEAERLEQMARGRLERQKIDDEAAAERQRRELVELQVQSAALESTGQAKAEAQSRAEASRIEGQAGVEAAKFKSQALDIEAEAELTRLKQAREAELDYLKAKDELKLKKHKDLVDMEVEKFARMMSSLGPDNLRQIACAGPNQDIRMLKALGLNSTLITDGSSPINLLQTAQGLIGSAMGTSARKSAKQNGAGNVNNASDDGSDIDDIDLE</sequence>
<feature type="domain" description="Major vault protein shoulder" evidence="11">
    <location>
        <begin position="473"/>
        <end position="591"/>
    </location>
</feature>
<dbReference type="Gene3D" id="3.30.479.30">
    <property type="entry name" value="Band 7 domain"/>
    <property type="match status" value="1"/>
</dbReference>
<dbReference type="Gene3D" id="2.30.30.570">
    <property type="match status" value="1"/>
</dbReference>
<dbReference type="FunFam" id="3.30.479.30:FF:000010">
    <property type="entry name" value="major vault protein-like"/>
    <property type="match status" value="1"/>
</dbReference>
<dbReference type="FunFam" id="2.30.30.560:FF:000001">
    <property type="entry name" value="major vault protein-like"/>
    <property type="match status" value="1"/>
</dbReference>
<feature type="repeat" description="MVP" evidence="8">
    <location>
        <begin position="68"/>
        <end position="120"/>
    </location>
</feature>
<dbReference type="InterPro" id="IPR041139">
    <property type="entry name" value="MVP_rep_dom"/>
</dbReference>
<organism evidence="15 16">
    <name type="scientific">Cichlidogyrus casuarinus</name>
    <dbReference type="NCBI Taxonomy" id="1844966"/>
    <lineage>
        <taxon>Eukaryota</taxon>
        <taxon>Metazoa</taxon>
        <taxon>Spiralia</taxon>
        <taxon>Lophotrochozoa</taxon>
        <taxon>Platyhelminthes</taxon>
        <taxon>Monogenea</taxon>
        <taxon>Monopisthocotylea</taxon>
        <taxon>Dactylogyridea</taxon>
        <taxon>Ancyrocephalidae</taxon>
        <taxon>Cichlidogyrus</taxon>
    </lineage>
</organism>
<proteinExistence type="predicted"/>
<keyword evidence="6" id="KW-0539">Nucleus</keyword>
<dbReference type="PROSITE" id="PS50096">
    <property type="entry name" value="IQ"/>
    <property type="match status" value="1"/>
</dbReference>
<dbReference type="Proteomes" id="UP001626550">
    <property type="component" value="Unassembled WGS sequence"/>
</dbReference>
<dbReference type="InterPro" id="IPR021870">
    <property type="entry name" value="MVP_shoulder"/>
</dbReference>
<feature type="repeat" description="MVP" evidence="8">
    <location>
        <begin position="174"/>
        <end position="228"/>
    </location>
</feature>
<keyword evidence="7 8" id="KW-0687">Ribonucleoprotein</keyword>
<dbReference type="InterPro" id="IPR036013">
    <property type="entry name" value="Band_7/SPFH_dom_sf"/>
</dbReference>
<comment type="subcellular location">
    <subcellularLocation>
        <location evidence="2 8">Cytoplasm</location>
    </subcellularLocation>
    <subcellularLocation>
        <location evidence="1">Nucleus</location>
    </subcellularLocation>
</comment>
<feature type="domain" description="Major vault protein repeat" evidence="13">
    <location>
        <begin position="411"/>
        <end position="472"/>
    </location>
</feature>
<evidence type="ECO:0000256" key="6">
    <source>
        <dbReference type="ARBA" id="ARBA00023242"/>
    </source>
</evidence>
<dbReference type="Pfam" id="PF01505">
    <property type="entry name" value="Vault"/>
    <property type="match status" value="4"/>
</dbReference>
<dbReference type="AlphaFoldDB" id="A0ABD2Q818"/>
<evidence type="ECO:0000256" key="9">
    <source>
        <dbReference type="SAM" id="MobiDB-lite"/>
    </source>
</evidence>
<feature type="domain" description="Major vault protein repeat" evidence="10">
    <location>
        <begin position="66"/>
        <end position="105"/>
    </location>
</feature>
<evidence type="ECO:0000259" key="14">
    <source>
        <dbReference type="Pfam" id="PF17796"/>
    </source>
</evidence>
<dbReference type="CDD" id="cd08825">
    <property type="entry name" value="MVP_shoulder"/>
    <property type="match status" value="1"/>
</dbReference>
<evidence type="ECO:0000259" key="11">
    <source>
        <dbReference type="Pfam" id="PF11978"/>
    </source>
</evidence>
<keyword evidence="16" id="KW-1185">Reference proteome</keyword>
<name>A0ABD2Q818_9PLAT</name>
<dbReference type="Gene3D" id="2.30.30.550">
    <property type="entry name" value="Major Vault Protein repeat"/>
    <property type="match status" value="4"/>
</dbReference>
<protein>
    <recommendedName>
        <fullName evidence="3">Major vault protein</fullName>
    </recommendedName>
</protein>
<dbReference type="Pfam" id="PF11978">
    <property type="entry name" value="MVP_shoulder"/>
    <property type="match status" value="1"/>
</dbReference>
<evidence type="ECO:0000259" key="10">
    <source>
        <dbReference type="Pfam" id="PF01505"/>
    </source>
</evidence>
<feature type="repeat" description="MVP" evidence="8">
    <location>
        <begin position="279"/>
        <end position="326"/>
    </location>
</feature>
<dbReference type="PANTHER" id="PTHR14165:SF3">
    <property type="entry name" value="MAJOR VAULT PROTEIN"/>
    <property type="match status" value="1"/>
</dbReference>
<dbReference type="InterPro" id="IPR043023">
    <property type="entry name" value="MVP_rep_sf"/>
</dbReference>
<feature type="domain" description="Major vault protein repeat" evidence="14">
    <location>
        <begin position="322"/>
        <end position="380"/>
    </location>
</feature>
<accession>A0ABD2Q818</accession>
<feature type="repeat" description="MVP" evidence="8">
    <location>
        <begin position="230"/>
        <end position="278"/>
    </location>
</feature>
<dbReference type="Pfam" id="PF17796">
    <property type="entry name" value="Vault_4"/>
    <property type="match status" value="1"/>
</dbReference>
<evidence type="ECO:0000256" key="7">
    <source>
        <dbReference type="ARBA" id="ARBA00023274"/>
    </source>
</evidence>
<evidence type="ECO:0000256" key="8">
    <source>
        <dbReference type="PROSITE-ProRule" id="PRU00571"/>
    </source>
</evidence>
<dbReference type="InterPro" id="IPR043179">
    <property type="entry name" value="Vault_2_sf"/>
</dbReference>
<dbReference type="PANTHER" id="PTHR14165">
    <property type="entry name" value="MAJOR VAULT PROTEIN"/>
    <property type="match status" value="1"/>
</dbReference>
<dbReference type="InterPro" id="IPR002499">
    <property type="entry name" value="Vault_N"/>
</dbReference>
<evidence type="ECO:0000256" key="3">
    <source>
        <dbReference type="ARBA" id="ARBA00018296"/>
    </source>
</evidence>
<dbReference type="GO" id="GO:0005634">
    <property type="term" value="C:nucleus"/>
    <property type="evidence" value="ECO:0007669"/>
    <property type="project" value="UniProtKB-SubCell"/>
</dbReference>
<dbReference type="FunFam" id="2.30.30.560:FF:000002">
    <property type="entry name" value="Major vault protein-alpha"/>
    <property type="match status" value="1"/>
</dbReference>
<feature type="domain" description="Major vault protein repeat" evidence="10">
    <location>
        <begin position="172"/>
        <end position="212"/>
    </location>
</feature>
<dbReference type="FunFam" id="2.30.30.570:FF:000001">
    <property type="entry name" value="major vault protein-like"/>
    <property type="match status" value="1"/>
</dbReference>
<keyword evidence="4 8" id="KW-0963">Cytoplasm</keyword>
<dbReference type="Pfam" id="PF17795">
    <property type="entry name" value="Vault_3"/>
    <property type="match status" value="1"/>
</dbReference>
<reference evidence="15 16" key="1">
    <citation type="submission" date="2024-11" db="EMBL/GenBank/DDBJ databases">
        <title>Adaptive evolution of stress response genes in parasites aligns with host niche diversity.</title>
        <authorList>
            <person name="Hahn C."/>
            <person name="Resl P."/>
        </authorList>
    </citation>
    <scope>NUCLEOTIDE SEQUENCE [LARGE SCALE GENOMIC DNA]</scope>
    <source>
        <strain evidence="15">EGGRZ-B1_66</strain>
        <tissue evidence="15">Body</tissue>
    </source>
</reference>
<evidence type="ECO:0000313" key="16">
    <source>
        <dbReference type="Proteomes" id="UP001626550"/>
    </source>
</evidence>
<gene>
    <name evidence="15" type="ORF">Ciccas_006482</name>
</gene>
<feature type="domain" description="Major vault protein repeat" evidence="10">
    <location>
        <begin position="119"/>
        <end position="156"/>
    </location>
</feature>
<feature type="compositionally biased region" description="Polar residues" evidence="9">
    <location>
        <begin position="799"/>
        <end position="816"/>
    </location>
</feature>
<dbReference type="GO" id="GO:1990904">
    <property type="term" value="C:ribonucleoprotein complex"/>
    <property type="evidence" value="ECO:0007669"/>
    <property type="project" value="UniProtKB-UniRule"/>
</dbReference>
<evidence type="ECO:0000259" key="13">
    <source>
        <dbReference type="Pfam" id="PF17795"/>
    </source>
</evidence>
<comment type="caution">
    <text evidence="15">The sequence shown here is derived from an EMBL/GenBank/DDBJ whole genome shotgun (WGS) entry which is preliminary data.</text>
</comment>
<dbReference type="InterPro" id="IPR041136">
    <property type="entry name" value="Vault_4"/>
</dbReference>